<sequence length="325" mass="35719">MIFYGKQKAFPFCVAMVYSVMCRIRFSAHRKPSLVKMVCLEPTQKQLLGCTLINNSLSDGSLSQVINSFHDAWHVLETLYGSHTQDRIQQMKGESLNKGSSSLEDYLHKAKSLALSLRGASKPMDDDEFIICILWGLGSEFDPIIVALNARDMFPPLEGVIGKLRDFEIRLQAARMTSPNVALYTNRGRTNTRSRGAHGSRGQPRYKDARSSCSTGGNFENRNQTFSSRGGRSIGCGRGGITCFQCGGPNHKANGCFASDEDVEQFKAFAALQVTDTPEDPWYLDTGANHHMTSDTSEVKCIYSYLGNDFVMVGNGNGLPISGIG</sequence>
<feature type="region of interest" description="Disordered" evidence="1">
    <location>
        <begin position="189"/>
        <end position="224"/>
    </location>
</feature>
<evidence type="ECO:0000256" key="1">
    <source>
        <dbReference type="SAM" id="MobiDB-lite"/>
    </source>
</evidence>
<comment type="caution">
    <text evidence="2">The sequence shown here is derived from an EMBL/GenBank/DDBJ whole genome shotgun (WGS) entry which is preliminary data.</text>
</comment>
<organism evidence="2 3">
    <name type="scientific">Juglans regia</name>
    <name type="common">English walnut</name>
    <dbReference type="NCBI Taxonomy" id="51240"/>
    <lineage>
        <taxon>Eukaryota</taxon>
        <taxon>Viridiplantae</taxon>
        <taxon>Streptophyta</taxon>
        <taxon>Embryophyta</taxon>
        <taxon>Tracheophyta</taxon>
        <taxon>Spermatophyta</taxon>
        <taxon>Magnoliopsida</taxon>
        <taxon>eudicotyledons</taxon>
        <taxon>Gunneridae</taxon>
        <taxon>Pentapetalae</taxon>
        <taxon>rosids</taxon>
        <taxon>fabids</taxon>
        <taxon>Fagales</taxon>
        <taxon>Juglandaceae</taxon>
        <taxon>Juglans</taxon>
    </lineage>
</organism>
<evidence type="ECO:0000313" key="3">
    <source>
        <dbReference type="Proteomes" id="UP000619265"/>
    </source>
</evidence>
<proteinExistence type="predicted"/>
<dbReference type="Gramene" id="Jr10_12970_p1">
    <property type="protein sequence ID" value="cds.Jr10_12970_p1"/>
    <property type="gene ID" value="Jr10_12970"/>
</dbReference>
<evidence type="ECO:0008006" key="4">
    <source>
        <dbReference type="Google" id="ProtNLM"/>
    </source>
</evidence>
<gene>
    <name evidence="2" type="ORF">F2P56_022282</name>
</gene>
<dbReference type="Proteomes" id="UP000619265">
    <property type="component" value="Unassembled WGS sequence"/>
</dbReference>
<dbReference type="PANTHER" id="PTHR47481:SF31">
    <property type="entry name" value="OS01G0873500 PROTEIN"/>
    <property type="match status" value="1"/>
</dbReference>
<reference evidence="2" key="1">
    <citation type="submission" date="2015-10" db="EMBL/GenBank/DDBJ databases">
        <authorList>
            <person name="Martinez-Garcia P.J."/>
            <person name="Crepeau M.W."/>
            <person name="Puiu D."/>
            <person name="Gonzalez-Ibeas D."/>
            <person name="Whalen J."/>
            <person name="Stevens K."/>
            <person name="Paul R."/>
            <person name="Butterfield T."/>
            <person name="Britton M."/>
            <person name="Reagan R."/>
            <person name="Chakraborty S."/>
            <person name="Walawage S.L."/>
            <person name="Vasquez-Gross H.A."/>
            <person name="Cardeno C."/>
            <person name="Famula R."/>
            <person name="Pratt K."/>
            <person name="Kuruganti S."/>
            <person name="Aradhya M.K."/>
            <person name="Leslie C.A."/>
            <person name="Dandekar A.M."/>
            <person name="Salzberg S.L."/>
            <person name="Wegrzyn J.L."/>
            <person name="Langley C.H."/>
            <person name="Neale D.B."/>
        </authorList>
    </citation>
    <scope>NUCLEOTIDE SEQUENCE</scope>
    <source>
        <tissue evidence="2">Leaves</tissue>
    </source>
</reference>
<protein>
    <recommendedName>
        <fullName evidence="4">CCHC-type domain-containing protein</fullName>
    </recommendedName>
</protein>
<name>A0A833TEQ8_JUGRE</name>
<reference evidence="2" key="2">
    <citation type="submission" date="2020-03" db="EMBL/GenBank/DDBJ databases">
        <title>Walnut 2.0.</title>
        <authorList>
            <person name="Marrano A."/>
            <person name="Britton M."/>
            <person name="Zimin A.V."/>
            <person name="Zaini P.A."/>
            <person name="Workman R."/>
            <person name="Puiu D."/>
            <person name="Bianco L."/>
            <person name="Allen B.J."/>
            <person name="Troggio M."/>
            <person name="Leslie C.A."/>
            <person name="Timp W."/>
            <person name="Dendekar A."/>
            <person name="Salzberg S.L."/>
            <person name="Neale D.B."/>
        </authorList>
    </citation>
    <scope>NUCLEOTIDE SEQUENCE</scope>
    <source>
        <tissue evidence="2">Leaves</tissue>
    </source>
</reference>
<accession>A0A833TEQ8</accession>
<dbReference type="EMBL" id="LIHL02000010">
    <property type="protein sequence ID" value="KAF5458236.1"/>
    <property type="molecule type" value="Genomic_DNA"/>
</dbReference>
<feature type="compositionally biased region" description="Polar residues" evidence="1">
    <location>
        <begin position="211"/>
        <end position="224"/>
    </location>
</feature>
<dbReference type="Pfam" id="PF14223">
    <property type="entry name" value="Retrotran_gag_2"/>
    <property type="match status" value="1"/>
</dbReference>
<dbReference type="AlphaFoldDB" id="A0A833TEQ8"/>
<dbReference type="PANTHER" id="PTHR47481">
    <property type="match status" value="1"/>
</dbReference>
<evidence type="ECO:0000313" key="2">
    <source>
        <dbReference type="EMBL" id="KAF5458236.1"/>
    </source>
</evidence>